<dbReference type="InterPro" id="IPR048289">
    <property type="entry name" value="RRM2_NsCP33-like"/>
</dbReference>
<dbReference type="Pfam" id="PF00076">
    <property type="entry name" value="RRM_1"/>
    <property type="match status" value="1"/>
</dbReference>
<protein>
    <recommendedName>
        <fullName evidence="2">RRM domain-containing protein</fullName>
    </recommendedName>
</protein>
<dbReference type="PANTHER" id="PTHR48027">
    <property type="entry name" value="HETEROGENEOUS NUCLEAR RIBONUCLEOPROTEIN 87F-RELATED"/>
    <property type="match status" value="1"/>
</dbReference>
<accession>A0A0G0Z6Q3</accession>
<dbReference type="SMART" id="SM00360">
    <property type="entry name" value="RRM"/>
    <property type="match status" value="1"/>
</dbReference>
<evidence type="ECO:0000259" key="2">
    <source>
        <dbReference type="PROSITE" id="PS50102"/>
    </source>
</evidence>
<name>A0A0G0Z6Q3_UNCC2</name>
<proteinExistence type="predicted"/>
<dbReference type="CDD" id="cd21608">
    <property type="entry name" value="RRM2_NsCP33_like"/>
    <property type="match status" value="1"/>
</dbReference>
<dbReference type="Proteomes" id="UP000033869">
    <property type="component" value="Unassembled WGS sequence"/>
</dbReference>
<evidence type="ECO:0000313" key="3">
    <source>
        <dbReference type="EMBL" id="KKS08703.1"/>
    </source>
</evidence>
<gene>
    <name evidence="3" type="ORF">UU65_C0005G0014</name>
</gene>
<organism evidence="3 4">
    <name type="scientific">candidate division CPR2 bacterium GW2011_GWC1_41_48</name>
    <dbReference type="NCBI Taxonomy" id="1618344"/>
    <lineage>
        <taxon>Bacteria</taxon>
        <taxon>Bacteria division CPR2</taxon>
    </lineage>
</organism>
<dbReference type="GO" id="GO:0003723">
    <property type="term" value="F:RNA binding"/>
    <property type="evidence" value="ECO:0007669"/>
    <property type="project" value="UniProtKB-KW"/>
</dbReference>
<dbReference type="PROSITE" id="PS50102">
    <property type="entry name" value="RRM"/>
    <property type="match status" value="1"/>
</dbReference>
<dbReference type="InterPro" id="IPR052462">
    <property type="entry name" value="SLIRP/GR-RBP-like"/>
</dbReference>
<dbReference type="SUPFAM" id="SSF54928">
    <property type="entry name" value="RNA-binding domain, RBD"/>
    <property type="match status" value="1"/>
</dbReference>
<keyword evidence="1" id="KW-0694">RNA-binding</keyword>
<dbReference type="AlphaFoldDB" id="A0A0G0Z6Q3"/>
<dbReference type="InterPro" id="IPR000504">
    <property type="entry name" value="RRM_dom"/>
</dbReference>
<dbReference type="EMBL" id="LCBL01000005">
    <property type="protein sequence ID" value="KKS08703.1"/>
    <property type="molecule type" value="Genomic_DNA"/>
</dbReference>
<feature type="domain" description="RRM" evidence="2">
    <location>
        <begin position="3"/>
        <end position="81"/>
    </location>
</feature>
<evidence type="ECO:0000313" key="4">
    <source>
        <dbReference type="Proteomes" id="UP000033869"/>
    </source>
</evidence>
<sequence length="86" mass="9375">MATKLYVGNLPYSANDQSLAEFFSEAGEVTQANVVTDKFSGRSRGFGFVEYANDAEGDQAVKDLNGKDMDGRKLVVNEARPQQPRG</sequence>
<dbReference type="InterPro" id="IPR012677">
    <property type="entry name" value="Nucleotide-bd_a/b_plait_sf"/>
</dbReference>
<reference evidence="3 4" key="1">
    <citation type="journal article" date="2015" name="Nature">
        <title>rRNA introns, odd ribosomes, and small enigmatic genomes across a large radiation of phyla.</title>
        <authorList>
            <person name="Brown C.T."/>
            <person name="Hug L.A."/>
            <person name="Thomas B.C."/>
            <person name="Sharon I."/>
            <person name="Castelle C.J."/>
            <person name="Singh A."/>
            <person name="Wilkins M.J."/>
            <person name="Williams K.H."/>
            <person name="Banfield J.F."/>
        </authorList>
    </citation>
    <scope>NUCLEOTIDE SEQUENCE [LARGE SCALE GENOMIC DNA]</scope>
</reference>
<dbReference type="Gene3D" id="3.30.70.330">
    <property type="match status" value="1"/>
</dbReference>
<evidence type="ECO:0000256" key="1">
    <source>
        <dbReference type="ARBA" id="ARBA00022884"/>
    </source>
</evidence>
<dbReference type="InterPro" id="IPR035979">
    <property type="entry name" value="RBD_domain_sf"/>
</dbReference>
<comment type="caution">
    <text evidence="3">The sequence shown here is derived from an EMBL/GenBank/DDBJ whole genome shotgun (WGS) entry which is preliminary data.</text>
</comment>